<feature type="transmembrane region" description="Helical" evidence="2">
    <location>
        <begin position="98"/>
        <end position="118"/>
    </location>
</feature>
<protein>
    <recommendedName>
        <fullName evidence="2">NADH-quinone oxidoreductase subunit J</fullName>
        <ecNumber evidence="2">7.1.1.-</ecNumber>
    </recommendedName>
</protein>
<dbReference type="AlphaFoldDB" id="A0A328VNH9"/>
<keyword evidence="2" id="KW-1133">Transmembrane helix</keyword>
<evidence type="ECO:0000313" key="4">
    <source>
        <dbReference type="Proteomes" id="UP000248706"/>
    </source>
</evidence>
<dbReference type="Proteomes" id="UP000248706">
    <property type="component" value="Unassembled WGS sequence"/>
</dbReference>
<feature type="transmembrane region" description="Helical" evidence="2">
    <location>
        <begin position="12"/>
        <end position="30"/>
    </location>
</feature>
<reference evidence="3 4" key="1">
    <citation type="submission" date="2016-08" db="EMBL/GenBank/DDBJ databases">
        <title>Analysis of Carbohydrate Active Enzymes in Thermogemmatispora T81 Reveals Carbohydrate Degradation Ability.</title>
        <authorList>
            <person name="Tomazini A."/>
            <person name="Lal S."/>
            <person name="Stott M."/>
            <person name="Henrissat B."/>
            <person name="Polikarpov I."/>
            <person name="Sparling R."/>
            <person name="Levin D.B."/>
        </authorList>
    </citation>
    <scope>NUCLEOTIDE SEQUENCE [LARGE SCALE GENOMIC DNA]</scope>
    <source>
        <strain evidence="3 4">T81</strain>
    </source>
</reference>
<comment type="catalytic activity">
    <reaction evidence="2">
        <text>a quinone + NADH + 5 H(+)(in) = a quinol + NAD(+) + 4 H(+)(out)</text>
        <dbReference type="Rhea" id="RHEA:57888"/>
        <dbReference type="ChEBI" id="CHEBI:15378"/>
        <dbReference type="ChEBI" id="CHEBI:24646"/>
        <dbReference type="ChEBI" id="CHEBI:57540"/>
        <dbReference type="ChEBI" id="CHEBI:57945"/>
        <dbReference type="ChEBI" id="CHEBI:132124"/>
    </reaction>
</comment>
<evidence type="ECO:0000256" key="2">
    <source>
        <dbReference type="RuleBase" id="RU004429"/>
    </source>
</evidence>
<dbReference type="InterPro" id="IPR042106">
    <property type="entry name" value="Nuo/plastoQ_OxRdtase_6_NuoJ"/>
</dbReference>
<dbReference type="GO" id="GO:0048038">
    <property type="term" value="F:quinone binding"/>
    <property type="evidence" value="ECO:0007669"/>
    <property type="project" value="UniProtKB-UniRule"/>
</dbReference>
<keyword evidence="4" id="KW-1185">Reference proteome</keyword>
<dbReference type="PANTHER" id="PTHR33269:SF17">
    <property type="entry name" value="NADH-UBIQUINONE OXIDOREDUCTASE CHAIN 6"/>
    <property type="match status" value="1"/>
</dbReference>
<dbReference type="GO" id="GO:0005886">
    <property type="term" value="C:plasma membrane"/>
    <property type="evidence" value="ECO:0007669"/>
    <property type="project" value="UniProtKB-SubCell"/>
</dbReference>
<feature type="transmembrane region" description="Helical" evidence="2">
    <location>
        <begin position="37"/>
        <end position="55"/>
    </location>
</feature>
<keyword evidence="2" id="KW-0472">Membrane</keyword>
<keyword evidence="2" id="KW-0812">Transmembrane</keyword>
<accession>A0A328VNH9</accession>
<comment type="subcellular location">
    <subcellularLocation>
        <location evidence="2">Cell membrane</location>
        <topology evidence="2">Multi-pass membrane protein</topology>
    </subcellularLocation>
</comment>
<dbReference type="EMBL" id="MCIF01000002">
    <property type="protein sequence ID" value="RAQ97223.1"/>
    <property type="molecule type" value="Genomic_DNA"/>
</dbReference>
<dbReference type="Pfam" id="PF00499">
    <property type="entry name" value="Oxidored_q3"/>
    <property type="match status" value="1"/>
</dbReference>
<dbReference type="InterPro" id="IPR001457">
    <property type="entry name" value="NADH_UbQ/plastoQ_OxRdtase_su6"/>
</dbReference>
<dbReference type="EC" id="7.1.1.-" evidence="2"/>
<name>A0A328VNH9_9CHLR</name>
<dbReference type="Gene3D" id="1.20.120.1200">
    <property type="entry name" value="NADH-ubiquinone/plastoquinone oxidoreductase chain 6, subunit NuoJ"/>
    <property type="match status" value="1"/>
</dbReference>
<comment type="function">
    <text evidence="2">NDH-1 shuttles electrons from NADH, via FMN and iron-sulfur (Fe-S) centers, to quinones in the respiratory chain. Couples the redox reaction to proton translocation (for every two electrons transferred, four hydrogen ions are translocated across the cytoplasmic membrane), and thus conserves the redox energy in a proton gradient.</text>
</comment>
<gene>
    <name evidence="3" type="ORF">A4R35_16915</name>
</gene>
<feature type="transmembrane region" description="Helical" evidence="2">
    <location>
        <begin position="61"/>
        <end position="86"/>
    </location>
</feature>
<evidence type="ECO:0000256" key="1">
    <source>
        <dbReference type="ARBA" id="ARBA00005698"/>
    </source>
</evidence>
<dbReference type="PANTHER" id="PTHR33269">
    <property type="entry name" value="NADH-UBIQUINONE OXIDOREDUCTASE CHAIN 6"/>
    <property type="match status" value="1"/>
</dbReference>
<organism evidence="3 4">
    <name type="scientific">Thermogemmatispora tikiterensis</name>
    <dbReference type="NCBI Taxonomy" id="1825093"/>
    <lineage>
        <taxon>Bacteria</taxon>
        <taxon>Bacillati</taxon>
        <taxon>Chloroflexota</taxon>
        <taxon>Ktedonobacteria</taxon>
        <taxon>Thermogemmatisporales</taxon>
        <taxon>Thermogemmatisporaceae</taxon>
        <taxon>Thermogemmatispora</taxon>
    </lineage>
</organism>
<feature type="transmembrane region" description="Helical" evidence="2">
    <location>
        <begin position="160"/>
        <end position="181"/>
    </location>
</feature>
<comment type="caution">
    <text evidence="3">The sequence shown here is derived from an EMBL/GenBank/DDBJ whole genome shotgun (WGS) entry which is preliminary data.</text>
</comment>
<comment type="similarity">
    <text evidence="1 2">Belongs to the complex I subunit 6 family.</text>
</comment>
<evidence type="ECO:0000313" key="3">
    <source>
        <dbReference type="EMBL" id="RAQ97223.1"/>
    </source>
</evidence>
<proteinExistence type="inferred from homology"/>
<dbReference type="GO" id="GO:0008137">
    <property type="term" value="F:NADH dehydrogenase (ubiquinone) activity"/>
    <property type="evidence" value="ECO:0007669"/>
    <property type="project" value="UniProtKB-UniRule"/>
</dbReference>
<keyword evidence="2" id="KW-0520">NAD</keyword>
<keyword evidence="2" id="KW-0874">Quinone</keyword>
<keyword evidence="2" id="KW-1003">Cell membrane</keyword>
<sequence length="186" mass="19600">MEDIFFMDLASLIFWIIAVVLVAAALVVVGQRNIVHSALALVVVFAMASGIFLLLNAEFIAIVQILIYAGAVTILILFALMLTRIAGQRVTNPNARPLAMAVALVVSALVGLGIIFAATVSQFAQSAPAAQLLQGTVCSLPSNNVIAIGQLLYSPSCYSYVLPFEIATVVLLVAIVGAIVISREEE</sequence>